<comment type="caution">
    <text evidence="1">The sequence shown here is derived from an EMBL/GenBank/DDBJ whole genome shotgun (WGS) entry which is preliminary data.</text>
</comment>
<dbReference type="Pfam" id="PF08761">
    <property type="entry name" value="dUTPase_2"/>
    <property type="match status" value="1"/>
</dbReference>
<evidence type="ECO:0008006" key="3">
    <source>
        <dbReference type="Google" id="ProtNLM"/>
    </source>
</evidence>
<evidence type="ECO:0000313" key="2">
    <source>
        <dbReference type="Proteomes" id="UP000249762"/>
    </source>
</evidence>
<dbReference type="Gene3D" id="1.10.4010.10">
    <property type="entry name" value="Type II deoxyuridine triphosphatase"/>
    <property type="match status" value="1"/>
</dbReference>
<accession>A0A328PQA8</accession>
<dbReference type="AlphaFoldDB" id="A0A328PQA8"/>
<dbReference type="SUPFAM" id="SSF101386">
    <property type="entry name" value="all-alpha NTP pyrophosphatases"/>
    <property type="match status" value="1"/>
</dbReference>
<evidence type="ECO:0000313" key="1">
    <source>
        <dbReference type="EMBL" id="RAO95356.1"/>
    </source>
</evidence>
<dbReference type="CDD" id="cd11527">
    <property type="entry name" value="NTP-PPase_dUTPase"/>
    <property type="match status" value="1"/>
</dbReference>
<dbReference type="EMBL" id="QKVO01000001">
    <property type="protein sequence ID" value="RAO95356.1"/>
    <property type="molecule type" value="Genomic_DNA"/>
</dbReference>
<keyword evidence="2" id="KW-1185">Reference proteome</keyword>
<organism evidence="1 2">
    <name type="scientific">Mycoplasma wenyonii</name>
    <dbReference type="NCBI Taxonomy" id="65123"/>
    <lineage>
        <taxon>Bacteria</taxon>
        <taxon>Bacillati</taxon>
        <taxon>Mycoplasmatota</taxon>
        <taxon>Mollicutes</taxon>
        <taxon>Mycoplasmataceae</taxon>
        <taxon>Mycoplasma</taxon>
    </lineage>
</organism>
<proteinExistence type="predicted"/>
<dbReference type="InterPro" id="IPR014871">
    <property type="entry name" value="dUTPase/dCTP_pyrophosphatase"/>
</dbReference>
<protein>
    <recommendedName>
        <fullName evidence="3">dUTPase</fullName>
    </recommendedName>
</protein>
<reference evidence="2" key="1">
    <citation type="submission" date="2018-06" db="EMBL/GenBank/DDBJ databases">
        <authorList>
            <person name="Martinez Ocampo F."/>
            <person name="Quiroz Castaneda R.E."/>
            <person name="Rojas Lopez X."/>
        </authorList>
    </citation>
    <scope>NUCLEOTIDE SEQUENCE [LARGE SCALE GENOMIC DNA]</scope>
    <source>
        <strain evidence="2">INIFAP02</strain>
    </source>
</reference>
<sequence length="181" mass="21818">MFLSELVEYQKKLDTKVFELQKPNLDDYHLLLARKTALISEYFEFLNETKLFKYWTNKEIELEKLYEEFIDIVHFTLSLLYVYELEDKLGPKYSLGVSSSENKENLFVKARTDSRLKIELLNTNYSWMREIYLAIEKDNFAEWLGWLSQISIWLALTGEEIKERYLLKWKTNFERLGVKVN</sequence>
<dbReference type="OrthoDB" id="5506143at2"/>
<dbReference type="Proteomes" id="UP000249762">
    <property type="component" value="Unassembled WGS sequence"/>
</dbReference>
<dbReference type="RefSeq" id="WP_112665017.1">
    <property type="nucleotide sequence ID" value="NZ_QKVO01000001.1"/>
</dbReference>
<gene>
    <name evidence="1" type="ORF">DNK47_00710</name>
</gene>
<name>A0A328PQA8_9MOLU</name>